<sequence length="175" mass="19635">MHDRKKLSKQWKRGSGFQSLEKVCTYALGHIFQTKNFLYSKMANDWCGIVGTEIASVTRPCRIQVFKNEGTLLVEVDSSGSLWIPAHGATLIERVNQYLGYKGVARIVFRKANFQNRETEKLAAEQELISFNAENSSLEKAGQQLAKTIPNIELLTSKPLKTALIELACSMKIVL</sequence>
<dbReference type="Proteomes" id="UP000024842">
    <property type="component" value="Unassembled WGS sequence"/>
</dbReference>
<gene>
    <name evidence="1" type="ORF">HE1_00186</name>
</gene>
<organism evidence="1 2">
    <name type="scientific">Holospora elegans E1</name>
    <dbReference type="NCBI Taxonomy" id="1427503"/>
    <lineage>
        <taxon>Bacteria</taxon>
        <taxon>Pseudomonadati</taxon>
        <taxon>Pseudomonadota</taxon>
        <taxon>Alphaproteobacteria</taxon>
        <taxon>Holosporales</taxon>
        <taxon>Holosporaceae</taxon>
        <taxon>Holospora</taxon>
    </lineage>
</organism>
<accession>A0A023DWU9</accession>
<dbReference type="OrthoDB" id="7160947at2"/>
<dbReference type="InterPro" id="IPR007922">
    <property type="entry name" value="DciA-like"/>
</dbReference>
<reference evidence="1 2" key="1">
    <citation type="journal article" date="2014" name="FEMS Microbiol. Lett.">
        <title>Draft genome sequences of three Holospora species (Holospora obtusa, Holospora undulata, and Holospora elegans), endonuclear symbiotic bacteria of the ciliate Paramecium caudatum.</title>
        <authorList>
            <person name="Dohra H."/>
            <person name="Tanaka K."/>
            <person name="Suzuki T."/>
            <person name="Fujishima M."/>
            <person name="Suzuki H."/>
        </authorList>
    </citation>
    <scope>NUCLEOTIDE SEQUENCE [LARGE SCALE GENOMIC DNA]</scope>
    <source>
        <strain evidence="1 2">E1</strain>
    </source>
</reference>
<dbReference type="EMBL" id="BAUP01000037">
    <property type="protein sequence ID" value="GAJ45876.1"/>
    <property type="molecule type" value="Genomic_DNA"/>
</dbReference>
<dbReference type="STRING" id="1427503.HE1_00186"/>
<proteinExistence type="predicted"/>
<evidence type="ECO:0000313" key="1">
    <source>
        <dbReference type="EMBL" id="GAJ45876.1"/>
    </source>
</evidence>
<dbReference type="AlphaFoldDB" id="A0A023DWU9"/>
<dbReference type="RefSeq" id="WP_035543620.1">
    <property type="nucleotide sequence ID" value="NZ_BAUP01000037.1"/>
</dbReference>
<dbReference type="Pfam" id="PF05258">
    <property type="entry name" value="DciA"/>
    <property type="match status" value="1"/>
</dbReference>
<keyword evidence="2" id="KW-1185">Reference proteome</keyword>
<protein>
    <submittedName>
        <fullName evidence="1">Zn-ribbon-containing, possibly RNA-binding protein and truncated derivatives</fullName>
    </submittedName>
</protein>
<name>A0A023DWU9_9PROT</name>
<comment type="caution">
    <text evidence="1">The sequence shown here is derived from an EMBL/GenBank/DDBJ whole genome shotgun (WGS) entry which is preliminary data.</text>
</comment>
<evidence type="ECO:0000313" key="2">
    <source>
        <dbReference type="Proteomes" id="UP000024842"/>
    </source>
</evidence>